<evidence type="ECO:0000313" key="3">
    <source>
        <dbReference type="Proteomes" id="UP000290572"/>
    </source>
</evidence>
<protein>
    <submittedName>
        <fullName evidence="2">Sterile alpha motif domain-containing 3-like isoform X2</fullName>
    </submittedName>
</protein>
<dbReference type="PANTHER" id="PTHR31025">
    <property type="entry name" value="SI:CH211-196P9.1-RELATED"/>
    <property type="match status" value="1"/>
</dbReference>
<evidence type="ECO:0000313" key="2">
    <source>
        <dbReference type="EMBL" id="RXN29922.1"/>
    </source>
</evidence>
<evidence type="ECO:0000256" key="1">
    <source>
        <dbReference type="SAM" id="MobiDB-lite"/>
    </source>
</evidence>
<dbReference type="PANTHER" id="PTHR31025:SF27">
    <property type="entry name" value="SI:CH211-193K19.2-RELATED"/>
    <property type="match status" value="1"/>
</dbReference>
<gene>
    <name evidence="2" type="ORF">ROHU_005111</name>
</gene>
<name>A0A498NCM0_LABRO</name>
<dbReference type="Proteomes" id="UP000290572">
    <property type="component" value="Unassembled WGS sequence"/>
</dbReference>
<dbReference type="EMBL" id="QBIY01011709">
    <property type="protein sequence ID" value="RXN29922.1"/>
    <property type="molecule type" value="Genomic_DNA"/>
</dbReference>
<reference evidence="2 3" key="1">
    <citation type="submission" date="2018-03" db="EMBL/GenBank/DDBJ databases">
        <title>Draft genome sequence of Rohu Carp (Labeo rohita).</title>
        <authorList>
            <person name="Das P."/>
            <person name="Kushwaha B."/>
            <person name="Joshi C.G."/>
            <person name="Kumar D."/>
            <person name="Nagpure N.S."/>
            <person name="Sahoo L."/>
            <person name="Das S.P."/>
            <person name="Bit A."/>
            <person name="Patnaik S."/>
            <person name="Meher P.K."/>
            <person name="Jayasankar P."/>
            <person name="Koringa P.G."/>
            <person name="Patel N.V."/>
            <person name="Hinsu A.T."/>
            <person name="Kumar R."/>
            <person name="Pandey M."/>
            <person name="Agarwal S."/>
            <person name="Srivastava S."/>
            <person name="Singh M."/>
            <person name="Iquebal M.A."/>
            <person name="Jaiswal S."/>
            <person name="Angadi U.B."/>
            <person name="Kumar N."/>
            <person name="Raza M."/>
            <person name="Shah T.M."/>
            <person name="Rai A."/>
            <person name="Jena J.K."/>
        </authorList>
    </citation>
    <scope>NUCLEOTIDE SEQUENCE [LARGE SCALE GENOMIC DNA]</scope>
    <source>
        <strain evidence="2">DASCIFA01</strain>
        <tissue evidence="2">Testis</tissue>
    </source>
</reference>
<keyword evidence="3" id="KW-1185">Reference proteome</keyword>
<accession>A0A498NCM0</accession>
<sequence>MRSTLQWPSPFPIPAFAYDVELRLRKANEVYEQTNQALSVPREMKSHILEKIAEAVFAVKAYPHPEEIETVASALVLKHPCLTEPGKGKGFDGWKMSIKYKLGNYRSKLRSAGCHEVGVNRKRGGGDGEDKKNTLKRAKRGEVNYLPDHPAGQSDDTLEQERLILVEELKKKTKNETLISQKMSLTFSFRRKEIVEVVPMVSEVLERWPAMSLPNETSNIVNHRKQAVLEGLPLFLREDPSALFRKCLDTSPAERQTRGMKVGILVVTEDDVAPSTQPTFTNFAVVLEEVVVRKDISDLQSAVAYLFGLIFALDFQYPKELKYTFEVIEKVFMEMGTHCSAKVHSLKTKLFL</sequence>
<organism evidence="2 3">
    <name type="scientific">Labeo rohita</name>
    <name type="common">Indian major carp</name>
    <name type="synonym">Cyprinus rohita</name>
    <dbReference type="NCBI Taxonomy" id="84645"/>
    <lineage>
        <taxon>Eukaryota</taxon>
        <taxon>Metazoa</taxon>
        <taxon>Chordata</taxon>
        <taxon>Craniata</taxon>
        <taxon>Vertebrata</taxon>
        <taxon>Euteleostomi</taxon>
        <taxon>Actinopterygii</taxon>
        <taxon>Neopterygii</taxon>
        <taxon>Teleostei</taxon>
        <taxon>Ostariophysi</taxon>
        <taxon>Cypriniformes</taxon>
        <taxon>Cyprinidae</taxon>
        <taxon>Labeoninae</taxon>
        <taxon>Labeonini</taxon>
        <taxon>Labeo</taxon>
    </lineage>
</organism>
<comment type="caution">
    <text evidence="2">The sequence shown here is derived from an EMBL/GenBank/DDBJ whole genome shotgun (WGS) entry which is preliminary data.</text>
</comment>
<feature type="region of interest" description="Disordered" evidence="1">
    <location>
        <begin position="117"/>
        <end position="157"/>
    </location>
</feature>
<dbReference type="AlphaFoldDB" id="A0A498NCM0"/>
<proteinExistence type="predicted"/>
<feature type="compositionally biased region" description="Basic and acidic residues" evidence="1">
    <location>
        <begin position="124"/>
        <end position="133"/>
    </location>
</feature>